<feature type="transmembrane region" description="Helical" evidence="1">
    <location>
        <begin position="107"/>
        <end position="127"/>
    </location>
</feature>
<keyword evidence="1" id="KW-0472">Membrane</keyword>
<reference evidence="2 3" key="1">
    <citation type="journal article" date="2018" name="Sci. Rep.">
        <title>Raphidocelis subcapitata (=Pseudokirchneriella subcapitata) provides an insight into genome evolution and environmental adaptations in the Sphaeropleales.</title>
        <authorList>
            <person name="Suzuki S."/>
            <person name="Yamaguchi H."/>
            <person name="Nakajima N."/>
            <person name="Kawachi M."/>
        </authorList>
    </citation>
    <scope>NUCLEOTIDE SEQUENCE [LARGE SCALE GENOMIC DNA]</scope>
    <source>
        <strain evidence="2 3">NIES-35</strain>
    </source>
</reference>
<organism evidence="2 3">
    <name type="scientific">Raphidocelis subcapitata</name>
    <dbReference type="NCBI Taxonomy" id="307507"/>
    <lineage>
        <taxon>Eukaryota</taxon>
        <taxon>Viridiplantae</taxon>
        <taxon>Chlorophyta</taxon>
        <taxon>core chlorophytes</taxon>
        <taxon>Chlorophyceae</taxon>
        <taxon>CS clade</taxon>
        <taxon>Sphaeropleales</taxon>
        <taxon>Selenastraceae</taxon>
        <taxon>Raphidocelis</taxon>
    </lineage>
</organism>
<dbReference type="InParanoid" id="A0A2V0PL86"/>
<name>A0A2V0PL86_9CHLO</name>
<sequence length="144" mass="14690">MQLARANIATRAAGAAPFRRVVGVSALARPASLLQIGSGASRVVARATDSGSASDAAAAALDKAAAAATEAASKAKDTASAAASKLKDKLNQATLDVDIKQLLQYNFLAQLVLTAVSWAVVFFTSHINMAKITSPPTLKGSRNP</sequence>
<evidence type="ECO:0000313" key="3">
    <source>
        <dbReference type="Proteomes" id="UP000247498"/>
    </source>
</evidence>
<protein>
    <submittedName>
        <fullName evidence="2">Uncharacterized protein</fullName>
    </submittedName>
</protein>
<proteinExistence type="predicted"/>
<dbReference type="EMBL" id="BDRX01000135">
    <property type="protein sequence ID" value="GBF98793.1"/>
    <property type="molecule type" value="Genomic_DNA"/>
</dbReference>
<accession>A0A2V0PL86</accession>
<evidence type="ECO:0000256" key="1">
    <source>
        <dbReference type="SAM" id="Phobius"/>
    </source>
</evidence>
<dbReference type="AlphaFoldDB" id="A0A2V0PL86"/>
<keyword evidence="1" id="KW-1133">Transmembrane helix</keyword>
<evidence type="ECO:0000313" key="2">
    <source>
        <dbReference type="EMBL" id="GBF98793.1"/>
    </source>
</evidence>
<gene>
    <name evidence="2" type="ORF">Rsub_11375</name>
</gene>
<keyword evidence="3" id="KW-1185">Reference proteome</keyword>
<dbReference type="Proteomes" id="UP000247498">
    <property type="component" value="Unassembled WGS sequence"/>
</dbReference>
<dbReference type="OrthoDB" id="542304at2759"/>
<comment type="caution">
    <text evidence="2">The sequence shown here is derived from an EMBL/GenBank/DDBJ whole genome shotgun (WGS) entry which is preliminary data.</text>
</comment>
<keyword evidence="1" id="KW-0812">Transmembrane</keyword>